<organism evidence="2 3">
    <name type="scientific">Escherichia coli MS 85-1</name>
    <dbReference type="NCBI Taxonomy" id="679202"/>
    <lineage>
        <taxon>Bacteria</taxon>
        <taxon>Pseudomonadati</taxon>
        <taxon>Pseudomonadota</taxon>
        <taxon>Gammaproteobacteria</taxon>
        <taxon>Enterobacterales</taxon>
        <taxon>Enterobacteriaceae</taxon>
        <taxon>Escherichia</taxon>
    </lineage>
</organism>
<comment type="caution">
    <text evidence="2">The sequence shown here is derived from an EMBL/GenBank/DDBJ whole genome shotgun (WGS) entry which is preliminary data.</text>
</comment>
<evidence type="ECO:0000313" key="3">
    <source>
        <dbReference type="Proteomes" id="UP000005056"/>
    </source>
</evidence>
<proteinExistence type="predicted"/>
<protein>
    <submittedName>
        <fullName evidence="2">Uncharacterized protein</fullName>
    </submittedName>
</protein>
<dbReference type="AlphaFoldDB" id="A0AAN3SDJ9"/>
<evidence type="ECO:0000313" key="2">
    <source>
        <dbReference type="EMBL" id="EFU33786.1"/>
    </source>
</evidence>
<gene>
    <name evidence="2" type="ORF">HMPREF9350_04415</name>
</gene>
<sequence length="58" mass="6682">MNVYLFMISTCDPDVLIKNLKFSLTETFVLFHLIFRINPFFVSILSASLVWSGNSYTS</sequence>
<keyword evidence="1" id="KW-0812">Transmembrane</keyword>
<dbReference type="Proteomes" id="UP000005056">
    <property type="component" value="Unassembled WGS sequence"/>
</dbReference>
<reference evidence="2 3" key="1">
    <citation type="submission" date="2010-09" db="EMBL/GenBank/DDBJ databases">
        <authorList>
            <person name="Weinstock G."/>
            <person name="Sodergren E."/>
            <person name="Clifton S."/>
            <person name="Fulton L."/>
            <person name="Fulton B."/>
            <person name="Courtney L."/>
            <person name="Fronick C."/>
            <person name="Harrison M."/>
            <person name="Strong C."/>
            <person name="Farmer C."/>
            <person name="Delahaunty K."/>
            <person name="Markovic C."/>
            <person name="Hall O."/>
            <person name="Minx P."/>
            <person name="Tomlinson C."/>
            <person name="Mitreva M."/>
            <person name="Hou S."/>
            <person name="Chen J."/>
            <person name="Wollam A."/>
            <person name="Pepin K.H."/>
            <person name="Johnson M."/>
            <person name="Bhonagiri V."/>
            <person name="Zhang X."/>
            <person name="Suruliraj S."/>
            <person name="Warren W."/>
            <person name="Chinwalla A."/>
            <person name="Mardis E.R."/>
            <person name="Wilson R.K."/>
        </authorList>
    </citation>
    <scope>NUCLEOTIDE SEQUENCE [LARGE SCALE GENOMIC DNA]</scope>
    <source>
        <strain evidence="2 3">MS 85-1</strain>
    </source>
</reference>
<feature type="transmembrane region" description="Helical" evidence="1">
    <location>
        <begin position="28"/>
        <end position="51"/>
    </location>
</feature>
<accession>A0AAN3SDJ9</accession>
<name>A0AAN3SDJ9_ECOLX</name>
<keyword evidence="1" id="KW-1133">Transmembrane helix</keyword>
<keyword evidence="1" id="KW-0472">Membrane</keyword>
<evidence type="ECO:0000256" key="1">
    <source>
        <dbReference type="SAM" id="Phobius"/>
    </source>
</evidence>
<dbReference type="EMBL" id="ADWQ01000025">
    <property type="protein sequence ID" value="EFU33786.1"/>
    <property type="molecule type" value="Genomic_DNA"/>
</dbReference>